<keyword evidence="2" id="KW-1185">Reference proteome</keyword>
<name>A0ACB9FC13_CICIN</name>
<comment type="caution">
    <text evidence="1">The sequence shown here is derived from an EMBL/GenBank/DDBJ whole genome shotgun (WGS) entry which is preliminary data.</text>
</comment>
<dbReference type="EMBL" id="CM042011">
    <property type="protein sequence ID" value="KAI3768221.1"/>
    <property type="molecule type" value="Genomic_DNA"/>
</dbReference>
<accession>A0ACB9FC13</accession>
<protein>
    <submittedName>
        <fullName evidence="1">Uncharacterized protein</fullName>
    </submittedName>
</protein>
<dbReference type="Proteomes" id="UP001055811">
    <property type="component" value="Linkage Group LG03"/>
</dbReference>
<reference evidence="1 2" key="2">
    <citation type="journal article" date="2022" name="Mol. Ecol. Resour.">
        <title>The genomes of chicory, endive, great burdock and yacon provide insights into Asteraceae paleo-polyploidization history and plant inulin production.</title>
        <authorList>
            <person name="Fan W."/>
            <person name="Wang S."/>
            <person name="Wang H."/>
            <person name="Wang A."/>
            <person name="Jiang F."/>
            <person name="Liu H."/>
            <person name="Zhao H."/>
            <person name="Xu D."/>
            <person name="Zhang Y."/>
        </authorList>
    </citation>
    <scope>NUCLEOTIDE SEQUENCE [LARGE SCALE GENOMIC DNA]</scope>
    <source>
        <strain evidence="2">cv. Punajuju</strain>
        <tissue evidence="1">Leaves</tissue>
    </source>
</reference>
<evidence type="ECO:0000313" key="2">
    <source>
        <dbReference type="Proteomes" id="UP001055811"/>
    </source>
</evidence>
<gene>
    <name evidence="1" type="ORF">L2E82_18720</name>
</gene>
<sequence length="413" mass="46392">MDPILAFDQSLIHLRPRPLCLLVAINPICLLYSTPTTSSPIGSDLFNSASSSIEGRSILHFIIGASSSLSKVGYGLMPSHRLKVGCRQMTHSLSSDAMCTITVSYLLCFVNSSSSRVHIATIVFASIEFRRSGITWLTSSDDVRLYLWFINYSPNSTDIAHRLVMVHIMLQKLHCNIFMLSYRGYGASDGFPSQQGIIMDAHYSEGLLVGQLVLWLPKIIQIRALILENTFTSILDMAGVILPFLKWELASTLKEFIPKFESAGVKLIAIGIGQCKKGAFLQVAFIRNLEDSYAWVEIGDFVEYDLNNEDEDWLQDFNKEILPAEKFEIILSKLEVLDHKARERACVITPTLGSPIPVLLTFDAAVERERWLKPVLRRLLTLLYRLSGDYNPLHTDPNITEVAGYVLLDIVYL</sequence>
<evidence type="ECO:0000313" key="1">
    <source>
        <dbReference type="EMBL" id="KAI3768221.1"/>
    </source>
</evidence>
<proteinExistence type="predicted"/>
<reference evidence="2" key="1">
    <citation type="journal article" date="2022" name="Mol. Ecol. Resour.">
        <title>The genomes of chicory, endive, great burdock and yacon provide insights into Asteraceae palaeo-polyploidization history and plant inulin production.</title>
        <authorList>
            <person name="Fan W."/>
            <person name="Wang S."/>
            <person name="Wang H."/>
            <person name="Wang A."/>
            <person name="Jiang F."/>
            <person name="Liu H."/>
            <person name="Zhao H."/>
            <person name="Xu D."/>
            <person name="Zhang Y."/>
        </authorList>
    </citation>
    <scope>NUCLEOTIDE SEQUENCE [LARGE SCALE GENOMIC DNA]</scope>
    <source>
        <strain evidence="2">cv. Punajuju</strain>
    </source>
</reference>
<organism evidence="1 2">
    <name type="scientific">Cichorium intybus</name>
    <name type="common">Chicory</name>
    <dbReference type="NCBI Taxonomy" id="13427"/>
    <lineage>
        <taxon>Eukaryota</taxon>
        <taxon>Viridiplantae</taxon>
        <taxon>Streptophyta</taxon>
        <taxon>Embryophyta</taxon>
        <taxon>Tracheophyta</taxon>
        <taxon>Spermatophyta</taxon>
        <taxon>Magnoliopsida</taxon>
        <taxon>eudicotyledons</taxon>
        <taxon>Gunneridae</taxon>
        <taxon>Pentapetalae</taxon>
        <taxon>asterids</taxon>
        <taxon>campanulids</taxon>
        <taxon>Asterales</taxon>
        <taxon>Asteraceae</taxon>
        <taxon>Cichorioideae</taxon>
        <taxon>Cichorieae</taxon>
        <taxon>Cichoriinae</taxon>
        <taxon>Cichorium</taxon>
    </lineage>
</organism>